<dbReference type="Proteomes" id="UP000716446">
    <property type="component" value="Unassembled WGS sequence"/>
</dbReference>
<feature type="domain" description="Zn(2)-C6 fungal-type" evidence="2">
    <location>
        <begin position="15"/>
        <end position="45"/>
    </location>
</feature>
<keyword evidence="1" id="KW-0539">Nucleus</keyword>
<dbReference type="PROSITE" id="PS00463">
    <property type="entry name" value="ZN2_CY6_FUNGAL_1"/>
    <property type="match status" value="1"/>
</dbReference>
<dbReference type="Pfam" id="PF11951">
    <property type="entry name" value="Fungal_trans_2"/>
    <property type="match status" value="1"/>
</dbReference>
<evidence type="ECO:0000313" key="4">
    <source>
        <dbReference type="Proteomes" id="UP000716446"/>
    </source>
</evidence>
<name>A0A9N8P9P5_9PEZI</name>
<evidence type="ECO:0000256" key="1">
    <source>
        <dbReference type="ARBA" id="ARBA00023242"/>
    </source>
</evidence>
<dbReference type="EMBL" id="CAIJEN010000005">
    <property type="protein sequence ID" value="CAD0086923.1"/>
    <property type="molecule type" value="Genomic_DNA"/>
</dbReference>
<dbReference type="GO" id="GO:0008270">
    <property type="term" value="F:zinc ion binding"/>
    <property type="evidence" value="ECO:0007669"/>
    <property type="project" value="InterPro"/>
</dbReference>
<organism evidence="3 4">
    <name type="scientific">Aureobasidium vineae</name>
    <dbReference type="NCBI Taxonomy" id="2773715"/>
    <lineage>
        <taxon>Eukaryota</taxon>
        <taxon>Fungi</taxon>
        <taxon>Dikarya</taxon>
        <taxon>Ascomycota</taxon>
        <taxon>Pezizomycotina</taxon>
        <taxon>Dothideomycetes</taxon>
        <taxon>Dothideomycetidae</taxon>
        <taxon>Dothideales</taxon>
        <taxon>Saccotheciaceae</taxon>
        <taxon>Aureobasidium</taxon>
    </lineage>
</organism>
<protein>
    <recommendedName>
        <fullName evidence="2">Zn(2)-C6 fungal-type domain-containing protein</fullName>
    </recommendedName>
</protein>
<dbReference type="GO" id="GO:0001228">
    <property type="term" value="F:DNA-binding transcription activator activity, RNA polymerase II-specific"/>
    <property type="evidence" value="ECO:0007669"/>
    <property type="project" value="TreeGrafter"/>
</dbReference>
<dbReference type="SUPFAM" id="SSF57701">
    <property type="entry name" value="Zn2/Cys6 DNA-binding domain"/>
    <property type="match status" value="1"/>
</dbReference>
<dbReference type="Pfam" id="PF00172">
    <property type="entry name" value="Zn_clus"/>
    <property type="match status" value="1"/>
</dbReference>
<dbReference type="InterPro" id="IPR001138">
    <property type="entry name" value="Zn2Cys6_DnaBD"/>
</dbReference>
<evidence type="ECO:0000259" key="2">
    <source>
        <dbReference type="PROSITE" id="PS50048"/>
    </source>
</evidence>
<evidence type="ECO:0000313" key="3">
    <source>
        <dbReference type="EMBL" id="CAD0086923.1"/>
    </source>
</evidence>
<dbReference type="CDD" id="cd00067">
    <property type="entry name" value="GAL4"/>
    <property type="match status" value="1"/>
</dbReference>
<proteinExistence type="predicted"/>
<dbReference type="SMART" id="SM00066">
    <property type="entry name" value="GAL4"/>
    <property type="match status" value="1"/>
</dbReference>
<dbReference type="PANTHER" id="PTHR47784:SF5">
    <property type="entry name" value="STEROL UPTAKE CONTROL PROTEIN 2"/>
    <property type="match status" value="1"/>
</dbReference>
<dbReference type="PANTHER" id="PTHR47784">
    <property type="entry name" value="STEROL UPTAKE CONTROL PROTEIN 2"/>
    <property type="match status" value="1"/>
</dbReference>
<comment type="caution">
    <text evidence="3">The sequence shown here is derived from an EMBL/GenBank/DDBJ whole genome shotgun (WGS) entry which is preliminary data.</text>
</comment>
<dbReference type="InterPro" id="IPR053157">
    <property type="entry name" value="Sterol_Uptake_Regulator"/>
</dbReference>
<dbReference type="Gene3D" id="4.10.240.10">
    <property type="entry name" value="Zn(2)-C6 fungal-type DNA-binding domain"/>
    <property type="match status" value="1"/>
</dbReference>
<dbReference type="PROSITE" id="PS50048">
    <property type="entry name" value="ZN2_CY6_FUNGAL_2"/>
    <property type="match status" value="1"/>
</dbReference>
<accession>A0A9N8P9P5</accession>
<dbReference type="InterPro" id="IPR036864">
    <property type="entry name" value="Zn2-C6_fun-type_DNA-bd_sf"/>
</dbReference>
<sequence length="372" mass="41744">APMSSRRFHRKSRSGCTHCKKRHIKCDEGRPNCANCQRASVVCTYDQLKVPSSPAQSASQSPNGSTASTLVFDHPPTFDMLDLSLMHQYTISTSLGLFAGHGSREIWQEMVPNEAQSNPLLMHGLLALASMDLARTRPNERQIYATRALAHQNAGTRLFRTMLEQVRTSDTHHVLMIFSMMLAILAFAFPHACDDPPDFDGILDLFSLMRGCKTVWLLNPESLAGSSLGHWIKATFAGHPIEMKPEVDRSFQILRARLKDPADILATDQLLDFIHRELATTSDGVSNIGRWPTMVSDAFWLRVQNHEVDSLLVLSHYSVVLGAPNFRWWTANWDSILLQAVDKALPQVDKKLVEWDFPAMMKLANSYKESSA</sequence>
<dbReference type="InterPro" id="IPR021858">
    <property type="entry name" value="Fun_TF"/>
</dbReference>
<keyword evidence="4" id="KW-1185">Reference proteome</keyword>
<reference evidence="3" key="1">
    <citation type="submission" date="2020-06" db="EMBL/GenBank/DDBJ databases">
        <authorList>
            <person name="Onetto C."/>
        </authorList>
    </citation>
    <scope>NUCLEOTIDE SEQUENCE</scope>
</reference>
<feature type="non-terminal residue" evidence="3">
    <location>
        <position position="1"/>
    </location>
</feature>
<dbReference type="AlphaFoldDB" id="A0A9N8P9P5"/>
<gene>
    <name evidence="3" type="ORF">AWRI4619_LOCUS4364</name>
</gene>